<evidence type="ECO:0000313" key="2">
    <source>
        <dbReference type="Proteomes" id="UP000317169"/>
    </source>
</evidence>
<reference evidence="1 2" key="1">
    <citation type="submission" date="2019-06" db="EMBL/GenBank/DDBJ databases">
        <title>Flavibacter putida gen. nov., sp. nov., a novel marine bacterium of the family Flavobacteriaceae isolated from coastal seawater.</title>
        <authorList>
            <person name="Feng X."/>
        </authorList>
    </citation>
    <scope>NUCLEOTIDE SEQUENCE [LARGE SCALE GENOMIC DNA]</scope>
    <source>
        <strain evidence="1 2">PLHSN227</strain>
    </source>
</reference>
<dbReference type="EMBL" id="VIAR01000007">
    <property type="protein sequence ID" value="TQD38627.1"/>
    <property type="molecule type" value="Genomic_DNA"/>
</dbReference>
<accession>A0A507ZNR2</accession>
<evidence type="ECO:0000313" key="1">
    <source>
        <dbReference type="EMBL" id="TQD38627.1"/>
    </source>
</evidence>
<dbReference type="InterPro" id="IPR023393">
    <property type="entry name" value="START-like_dom_sf"/>
</dbReference>
<gene>
    <name evidence="1" type="ORF">FKR84_08230</name>
</gene>
<keyword evidence="2" id="KW-1185">Reference proteome</keyword>
<comment type="caution">
    <text evidence="1">The sequence shown here is derived from an EMBL/GenBank/DDBJ whole genome shotgun (WGS) entry which is preliminary data.</text>
</comment>
<dbReference type="AlphaFoldDB" id="A0A507ZNR2"/>
<dbReference type="Proteomes" id="UP000317169">
    <property type="component" value="Unassembled WGS sequence"/>
</dbReference>
<sequence>MNYTLQITINVPREVFIEKMDNLDNLKHWQKGLKKIVPISGASGQEGSKTKLSYEINKREMEMVETVITRKMPEEFHATYDTQGVHNIQKNYFIDNQDNTTTWRSETEFKFSSFGLRVLAFFMPKVFKKQSLKYMNDFKAFAEEGKSVLEKEV</sequence>
<proteinExistence type="predicted"/>
<dbReference type="SUPFAM" id="SSF55961">
    <property type="entry name" value="Bet v1-like"/>
    <property type="match status" value="1"/>
</dbReference>
<dbReference type="Gene3D" id="3.30.530.20">
    <property type="match status" value="1"/>
</dbReference>
<dbReference type="OrthoDB" id="411301at2"/>
<name>A0A507ZNR2_9FLAO</name>
<protein>
    <submittedName>
        <fullName evidence="1">SRPBCC family protein</fullName>
    </submittedName>
</protein>
<dbReference type="CDD" id="cd07812">
    <property type="entry name" value="SRPBCC"/>
    <property type="match status" value="1"/>
</dbReference>
<dbReference type="RefSeq" id="WP_141421822.1">
    <property type="nucleotide sequence ID" value="NZ_VIAR01000007.1"/>
</dbReference>
<organism evidence="1 2">
    <name type="scientific">Haloflavibacter putidus</name>
    <dbReference type="NCBI Taxonomy" id="2576776"/>
    <lineage>
        <taxon>Bacteria</taxon>
        <taxon>Pseudomonadati</taxon>
        <taxon>Bacteroidota</taxon>
        <taxon>Flavobacteriia</taxon>
        <taxon>Flavobacteriales</taxon>
        <taxon>Flavobacteriaceae</taxon>
        <taxon>Haloflavibacter</taxon>
    </lineage>
</organism>